<sequence length="306" mass="34525">MPNSANSSVFSAFHGALTALIQNPKPIAAIIFLVLIPCDLLQSLADPLPALNFNLGNLLPLEYVDLYSTTKEFNFNPISFCLQNFNTVAMAYLSTASHGKLSTIPRLFARAQKSWWKPAVALLLYKLTVLLVVIMHVFLFRAQDLLQGMDEIKMLVMVIYSFSVAIFFLLGDLMLSMSIVASVEEGCYGLKAFRRAWEVVKQIKIKVYIVFILILLPLQAIVTKLSGLKEIKGLEELKEVKFLLGSIAVAPLYFVGKIYEWFLFSVIYRNNQISQKLGVLSILYKAVRNSVIERPPVRLAKLYYFP</sequence>
<feature type="transmembrane region" description="Helical" evidence="1">
    <location>
        <begin position="119"/>
        <end position="139"/>
    </location>
</feature>
<reference evidence="2 3" key="1">
    <citation type="journal article" date="2017" name="Nature">
        <title>The Apostasia genome and the evolution of orchids.</title>
        <authorList>
            <person name="Zhang G.Q."/>
            <person name="Liu K.W."/>
            <person name="Li Z."/>
            <person name="Lohaus R."/>
            <person name="Hsiao Y.Y."/>
            <person name="Niu S.C."/>
            <person name="Wang J.Y."/>
            <person name="Lin Y.C."/>
            <person name="Xu Q."/>
            <person name="Chen L.J."/>
            <person name="Yoshida K."/>
            <person name="Fujiwara S."/>
            <person name="Wang Z.W."/>
            <person name="Zhang Y.Q."/>
            <person name="Mitsuda N."/>
            <person name="Wang M."/>
            <person name="Liu G.H."/>
            <person name="Pecoraro L."/>
            <person name="Huang H.X."/>
            <person name="Xiao X.J."/>
            <person name="Lin M."/>
            <person name="Wu X.Y."/>
            <person name="Wu W.L."/>
            <person name="Chen Y.Y."/>
            <person name="Chang S.B."/>
            <person name="Sakamoto S."/>
            <person name="Ohme-Takagi M."/>
            <person name="Yagi M."/>
            <person name="Zeng S.J."/>
            <person name="Shen C.Y."/>
            <person name="Yeh C.M."/>
            <person name="Luo Y.B."/>
            <person name="Tsai W.C."/>
            <person name="Van de Peer Y."/>
            <person name="Liu Z.J."/>
        </authorList>
    </citation>
    <scope>NUCLEOTIDE SEQUENCE [LARGE SCALE GENOMIC DNA]</scope>
    <source>
        <strain evidence="3">cv. Shenzhen</strain>
        <tissue evidence="2">Stem</tissue>
    </source>
</reference>
<keyword evidence="1" id="KW-1133">Transmembrane helix</keyword>
<feature type="transmembrane region" description="Helical" evidence="1">
    <location>
        <begin position="242"/>
        <end position="268"/>
    </location>
</feature>
<name>A0A2I0BGW9_9ASPA</name>
<evidence type="ECO:0000256" key="1">
    <source>
        <dbReference type="SAM" id="Phobius"/>
    </source>
</evidence>
<dbReference type="EMBL" id="KZ451883">
    <property type="protein sequence ID" value="PKA67047.1"/>
    <property type="molecule type" value="Genomic_DNA"/>
</dbReference>
<organism evidence="2 3">
    <name type="scientific">Apostasia shenzhenica</name>
    <dbReference type="NCBI Taxonomy" id="1088818"/>
    <lineage>
        <taxon>Eukaryota</taxon>
        <taxon>Viridiplantae</taxon>
        <taxon>Streptophyta</taxon>
        <taxon>Embryophyta</taxon>
        <taxon>Tracheophyta</taxon>
        <taxon>Spermatophyta</taxon>
        <taxon>Magnoliopsida</taxon>
        <taxon>Liliopsida</taxon>
        <taxon>Asparagales</taxon>
        <taxon>Orchidaceae</taxon>
        <taxon>Apostasioideae</taxon>
        <taxon>Apostasia</taxon>
    </lineage>
</organism>
<protein>
    <submittedName>
        <fullName evidence="2">Uncharacterized protein</fullName>
    </submittedName>
</protein>
<keyword evidence="1" id="KW-0472">Membrane</keyword>
<evidence type="ECO:0000313" key="3">
    <source>
        <dbReference type="Proteomes" id="UP000236161"/>
    </source>
</evidence>
<dbReference type="Proteomes" id="UP000236161">
    <property type="component" value="Unassembled WGS sequence"/>
</dbReference>
<evidence type="ECO:0000313" key="2">
    <source>
        <dbReference type="EMBL" id="PKA67047.1"/>
    </source>
</evidence>
<gene>
    <name evidence="2" type="ORF">AXF42_Ash004538</name>
</gene>
<feature type="transmembrane region" description="Helical" evidence="1">
    <location>
        <begin position="159"/>
        <end position="183"/>
    </location>
</feature>
<feature type="transmembrane region" description="Helical" evidence="1">
    <location>
        <begin position="203"/>
        <end position="222"/>
    </location>
</feature>
<dbReference type="AlphaFoldDB" id="A0A2I0BGW9"/>
<keyword evidence="3" id="KW-1185">Reference proteome</keyword>
<keyword evidence="1" id="KW-0812">Transmembrane</keyword>
<proteinExistence type="predicted"/>
<accession>A0A2I0BGW9</accession>